<dbReference type="Proteomes" id="UP000663854">
    <property type="component" value="Unassembled WGS sequence"/>
</dbReference>
<feature type="chain" id="PRO_5036409234" evidence="2">
    <location>
        <begin position="21"/>
        <end position="516"/>
    </location>
</feature>
<accession>A0A813R285</accession>
<dbReference type="Proteomes" id="UP000663870">
    <property type="component" value="Unassembled WGS sequence"/>
</dbReference>
<dbReference type="EMBL" id="CAJNOL010000038">
    <property type="protein sequence ID" value="CAF0774957.1"/>
    <property type="molecule type" value="Genomic_DNA"/>
</dbReference>
<name>A0A813R285_9BILA</name>
<feature type="region of interest" description="Disordered" evidence="1">
    <location>
        <begin position="491"/>
        <end position="516"/>
    </location>
</feature>
<reference evidence="3" key="1">
    <citation type="submission" date="2021-02" db="EMBL/GenBank/DDBJ databases">
        <authorList>
            <person name="Nowell W R."/>
        </authorList>
    </citation>
    <scope>NUCLEOTIDE SEQUENCE</scope>
</reference>
<dbReference type="Gene3D" id="2.60.120.650">
    <property type="entry name" value="Cupin"/>
    <property type="match status" value="1"/>
</dbReference>
<dbReference type="EMBL" id="CAJNOH010000064">
    <property type="protein sequence ID" value="CAF0828650.1"/>
    <property type="molecule type" value="Genomic_DNA"/>
</dbReference>
<evidence type="ECO:0000313" key="5">
    <source>
        <dbReference type="Proteomes" id="UP000663870"/>
    </source>
</evidence>
<dbReference type="AlphaFoldDB" id="A0A813R285"/>
<proteinExistence type="predicted"/>
<sequence length="516" mass="60094">MSYILLLLLLLFGSSVMIFGEPPLITDRIIERLKVLATQSSIETFVELPDAESYLNNYLTKNSPHIINLNEQLTKIIREWSPRLLALDPTCPYYFSKFNNISLPEQDLNLLSYLQAIESHETVIYPFISILPQSYRNAIPILSIFHCRELIYSKSNSFFHNIELIIGPDRTELPFERQSNMYSQLYCSLYGWPHFILINQTKQSTITYDSQTLLSQENLANVEYFLTSLAPGNCLFLPPDWVIGAQLNNSISLLFTLKKIEKLIVNETISESLSCTHTDATTLDTVKFTISDTFNISDIGLIVYFYQYLNPPIFDITYTRETFLEHFRQDRNVSEIIIKWTPELIDLINNTLFNQLDINHDEKFNVDDYFDIKRTSIQQLQNSILEILEKLRQTVIAQYNDISETITKFSQTFENIGMNENMNEALEELLQTLPETVKAKFKENNINFDDVLNQVKNKRPKRPSINKQNVREDDTSILFDKDLDEDIISTDDLDQEEEITAEPFIDENEPYHRTDL</sequence>
<organism evidence="3 5">
    <name type="scientific">Rotaria sordida</name>
    <dbReference type="NCBI Taxonomy" id="392033"/>
    <lineage>
        <taxon>Eukaryota</taxon>
        <taxon>Metazoa</taxon>
        <taxon>Spiralia</taxon>
        <taxon>Gnathifera</taxon>
        <taxon>Rotifera</taxon>
        <taxon>Eurotatoria</taxon>
        <taxon>Bdelloidea</taxon>
        <taxon>Philodinida</taxon>
        <taxon>Philodinidae</taxon>
        <taxon>Rotaria</taxon>
    </lineage>
</organism>
<keyword evidence="2" id="KW-0732">Signal</keyword>
<evidence type="ECO:0000256" key="1">
    <source>
        <dbReference type="SAM" id="MobiDB-lite"/>
    </source>
</evidence>
<gene>
    <name evidence="3" type="ORF">JXQ802_LOCUS2915</name>
    <name evidence="4" type="ORF">PYM288_LOCUS5967</name>
</gene>
<feature type="signal peptide" evidence="2">
    <location>
        <begin position="1"/>
        <end position="20"/>
    </location>
</feature>
<feature type="compositionally biased region" description="Acidic residues" evidence="1">
    <location>
        <begin position="491"/>
        <end position="508"/>
    </location>
</feature>
<keyword evidence="5" id="KW-1185">Reference proteome</keyword>
<evidence type="ECO:0000313" key="3">
    <source>
        <dbReference type="EMBL" id="CAF0774957.1"/>
    </source>
</evidence>
<evidence type="ECO:0000256" key="2">
    <source>
        <dbReference type="SAM" id="SignalP"/>
    </source>
</evidence>
<comment type="caution">
    <text evidence="3">The sequence shown here is derived from an EMBL/GenBank/DDBJ whole genome shotgun (WGS) entry which is preliminary data.</text>
</comment>
<evidence type="ECO:0000313" key="4">
    <source>
        <dbReference type="EMBL" id="CAF0828650.1"/>
    </source>
</evidence>
<protein>
    <submittedName>
        <fullName evidence="3">Uncharacterized protein</fullName>
    </submittedName>
</protein>